<name>A0A265UT23_9FLAO</name>
<evidence type="ECO:0008006" key="4">
    <source>
        <dbReference type="Google" id="ProtNLM"/>
    </source>
</evidence>
<dbReference type="GO" id="GO:0005506">
    <property type="term" value="F:iron ion binding"/>
    <property type="evidence" value="ECO:0007669"/>
    <property type="project" value="InterPro"/>
</dbReference>
<dbReference type="Proteomes" id="UP000216840">
    <property type="component" value="Unassembled WGS sequence"/>
</dbReference>
<evidence type="ECO:0000313" key="2">
    <source>
        <dbReference type="EMBL" id="OZV68459.1"/>
    </source>
</evidence>
<evidence type="ECO:0000256" key="1">
    <source>
        <dbReference type="SAM" id="SignalP"/>
    </source>
</evidence>
<evidence type="ECO:0000313" key="3">
    <source>
        <dbReference type="Proteomes" id="UP000216840"/>
    </source>
</evidence>
<sequence length="206" mass="24075">MKNRLLLLILVCFYCTIALVNAQTVTFDENQNYLERHPIYDYTEAQLNSVDSVPDFESKTNKIKLTGVIYESDGLTPAKDVILFIEQSDEHGNFDLRVENDKRYVHHRAWVKTDEEGRYTIYTFIPGNDRTHNQFKQLFPVIKEPSDDAYEIETFLFDDDPLISKYCRKRLAKKGDITRILKPKNVDGMLVAERNIILPINHKDTK</sequence>
<dbReference type="GO" id="GO:0016702">
    <property type="term" value="F:oxidoreductase activity, acting on single donors with incorporation of molecular oxygen, incorporation of two atoms of oxygen"/>
    <property type="evidence" value="ECO:0007669"/>
    <property type="project" value="InterPro"/>
</dbReference>
<comment type="caution">
    <text evidence="2">The sequence shown here is derived from an EMBL/GenBank/DDBJ whole genome shotgun (WGS) entry which is preliminary data.</text>
</comment>
<keyword evidence="3" id="KW-1185">Reference proteome</keyword>
<dbReference type="InterPro" id="IPR015889">
    <property type="entry name" value="Intradiol_dOase_core"/>
</dbReference>
<gene>
    <name evidence="2" type="ORF">CA834_08240</name>
</gene>
<reference evidence="2 3" key="1">
    <citation type="submission" date="2017-05" db="EMBL/GenBank/DDBJ databases">
        <title>The draft genome sequence of Idiomarina salinarum WNB302.</title>
        <authorList>
            <person name="Sun Y."/>
            <person name="Chen B."/>
            <person name="Du Z."/>
        </authorList>
    </citation>
    <scope>NUCLEOTIDE SEQUENCE [LARGE SCALE GENOMIC DNA]</scope>
    <source>
        <strain evidence="2 3">WNB302</strain>
    </source>
</reference>
<organism evidence="2 3">
    <name type="scientific">Winogradskyella aurantia</name>
    <dbReference type="NCBI Taxonomy" id="1915063"/>
    <lineage>
        <taxon>Bacteria</taxon>
        <taxon>Pseudomonadati</taxon>
        <taxon>Bacteroidota</taxon>
        <taxon>Flavobacteriia</taxon>
        <taxon>Flavobacteriales</taxon>
        <taxon>Flavobacteriaceae</taxon>
        <taxon>Winogradskyella</taxon>
    </lineage>
</organism>
<feature type="signal peptide" evidence="1">
    <location>
        <begin position="1"/>
        <end position="22"/>
    </location>
</feature>
<protein>
    <recommendedName>
        <fullName evidence="4">Intradiol ring-cleavage dioxygenases domain-containing protein</fullName>
    </recommendedName>
</protein>
<dbReference type="Gene3D" id="2.60.130.10">
    <property type="entry name" value="Aromatic compound dioxygenase"/>
    <property type="match status" value="1"/>
</dbReference>
<proteinExistence type="predicted"/>
<accession>A0A265UT23</accession>
<dbReference type="EMBL" id="NGJN01000004">
    <property type="protein sequence ID" value="OZV68459.1"/>
    <property type="molecule type" value="Genomic_DNA"/>
</dbReference>
<dbReference type="AlphaFoldDB" id="A0A265UT23"/>
<dbReference type="SUPFAM" id="SSF49482">
    <property type="entry name" value="Aromatic compound dioxygenase"/>
    <property type="match status" value="1"/>
</dbReference>
<dbReference type="RefSeq" id="WP_094968224.1">
    <property type="nucleotide sequence ID" value="NZ_NGJN01000004.1"/>
</dbReference>
<keyword evidence="1" id="KW-0732">Signal</keyword>
<dbReference type="OrthoDB" id="933561at2"/>
<feature type="chain" id="PRO_5012470114" description="Intradiol ring-cleavage dioxygenases domain-containing protein" evidence="1">
    <location>
        <begin position="23"/>
        <end position="206"/>
    </location>
</feature>